<dbReference type="EMBL" id="NBSK02000005">
    <property type="protein sequence ID" value="KAJ0208519.1"/>
    <property type="molecule type" value="Genomic_DNA"/>
</dbReference>
<evidence type="ECO:0000313" key="4">
    <source>
        <dbReference type="Proteomes" id="UP000235145"/>
    </source>
</evidence>
<accession>A0A9R1XFS5</accession>
<feature type="compositionally biased region" description="Basic and acidic residues" evidence="1">
    <location>
        <begin position="62"/>
        <end position="71"/>
    </location>
</feature>
<dbReference type="PANTHER" id="PTHR48449">
    <property type="entry name" value="DUF1985 DOMAIN-CONTAINING PROTEIN"/>
    <property type="match status" value="1"/>
</dbReference>
<sequence>MTKERQPLRKKMSPTDEEMTSSYYMSWQEYVYGERKSVPSPVRDNFRRQDESSSSTSSSGRSDGRSGRSGKPKLEEVLKRLHALEQHVFMNLVPTEVFVEEFNGEEIWNQFNFDDPLLFQTNIDQTVVEDEGMNKNKSNENVFGENEENQVIIYITVTILIINNFMEFEERNDNTGCRINKFDDDIFILMMIKKTKRLFYFHLFNLILVLEEEDPIITGNVNYYDDYVIDGKENTPVKPRTRNPSKYICTPYIELHRTPKQKRRPKKKVDTKLSSPVPPPKFAVVHDFSVQHRFFNLVLDRDFWSALFGHTHDGWLDASHITIWYRLLDERRFDSDRHTIMPPNFFVCHVLEEGYDWRAFMSGIARYPDHMVAWCDVDMINQILIFNIIFVIVIMFTYCDM</sequence>
<feature type="transmembrane region" description="Helical" evidence="2">
    <location>
        <begin position="379"/>
        <end position="399"/>
    </location>
</feature>
<keyword evidence="2" id="KW-1133">Transmembrane helix</keyword>
<gene>
    <name evidence="3" type="ORF">LSAT_V11C500262870</name>
</gene>
<reference evidence="3 4" key="1">
    <citation type="journal article" date="2017" name="Nat. Commun.">
        <title>Genome assembly with in vitro proximity ligation data and whole-genome triplication in lettuce.</title>
        <authorList>
            <person name="Reyes-Chin-Wo S."/>
            <person name="Wang Z."/>
            <person name="Yang X."/>
            <person name="Kozik A."/>
            <person name="Arikit S."/>
            <person name="Song C."/>
            <person name="Xia L."/>
            <person name="Froenicke L."/>
            <person name="Lavelle D.O."/>
            <person name="Truco M.J."/>
            <person name="Xia R."/>
            <person name="Zhu S."/>
            <person name="Xu C."/>
            <person name="Xu H."/>
            <person name="Xu X."/>
            <person name="Cox K."/>
            <person name="Korf I."/>
            <person name="Meyers B.C."/>
            <person name="Michelmore R.W."/>
        </authorList>
    </citation>
    <scope>NUCLEOTIDE SEQUENCE [LARGE SCALE GENOMIC DNA]</scope>
    <source>
        <strain evidence="4">cv. Salinas</strain>
        <tissue evidence="3">Seedlings</tissue>
    </source>
</reference>
<protein>
    <submittedName>
        <fullName evidence="3">Uncharacterized protein</fullName>
    </submittedName>
</protein>
<evidence type="ECO:0000256" key="2">
    <source>
        <dbReference type="SAM" id="Phobius"/>
    </source>
</evidence>
<keyword evidence="2" id="KW-0812">Transmembrane</keyword>
<evidence type="ECO:0000256" key="1">
    <source>
        <dbReference type="SAM" id="MobiDB-lite"/>
    </source>
</evidence>
<dbReference type="AlphaFoldDB" id="A0A9R1XFS5"/>
<feature type="region of interest" description="Disordered" evidence="1">
    <location>
        <begin position="38"/>
        <end position="71"/>
    </location>
</feature>
<dbReference type="Proteomes" id="UP000235145">
    <property type="component" value="Unassembled WGS sequence"/>
</dbReference>
<evidence type="ECO:0000313" key="3">
    <source>
        <dbReference type="EMBL" id="KAJ0208519.1"/>
    </source>
</evidence>
<organism evidence="3 4">
    <name type="scientific">Lactuca sativa</name>
    <name type="common">Garden lettuce</name>
    <dbReference type="NCBI Taxonomy" id="4236"/>
    <lineage>
        <taxon>Eukaryota</taxon>
        <taxon>Viridiplantae</taxon>
        <taxon>Streptophyta</taxon>
        <taxon>Embryophyta</taxon>
        <taxon>Tracheophyta</taxon>
        <taxon>Spermatophyta</taxon>
        <taxon>Magnoliopsida</taxon>
        <taxon>eudicotyledons</taxon>
        <taxon>Gunneridae</taxon>
        <taxon>Pentapetalae</taxon>
        <taxon>asterids</taxon>
        <taxon>campanulids</taxon>
        <taxon>Asterales</taxon>
        <taxon>Asteraceae</taxon>
        <taxon>Cichorioideae</taxon>
        <taxon>Cichorieae</taxon>
        <taxon>Lactucinae</taxon>
        <taxon>Lactuca</taxon>
    </lineage>
</organism>
<name>A0A9R1XFS5_LACSA</name>
<proteinExistence type="predicted"/>
<feature type="compositionally biased region" description="Low complexity" evidence="1">
    <location>
        <begin position="52"/>
        <end position="61"/>
    </location>
</feature>
<keyword evidence="4" id="KW-1185">Reference proteome</keyword>
<keyword evidence="2" id="KW-0472">Membrane</keyword>
<dbReference type="PANTHER" id="PTHR48449:SF1">
    <property type="entry name" value="DUF1985 DOMAIN-CONTAINING PROTEIN"/>
    <property type="match status" value="1"/>
</dbReference>
<comment type="caution">
    <text evidence="3">The sequence shown here is derived from an EMBL/GenBank/DDBJ whole genome shotgun (WGS) entry which is preliminary data.</text>
</comment>